<reference evidence="2" key="1">
    <citation type="submission" date="2022-10" db="EMBL/GenBank/DDBJ databases">
        <title>Novel sulphate-reducing endosymbionts in the free-living metamonad Anaeramoeba.</title>
        <authorList>
            <person name="Jerlstrom-Hultqvist J."/>
            <person name="Cepicka I."/>
            <person name="Gallot-Lavallee L."/>
            <person name="Salas-Leiva D."/>
            <person name="Curtis B.A."/>
            <person name="Zahonova K."/>
            <person name="Pipaliya S."/>
            <person name="Dacks J."/>
            <person name="Roger A.J."/>
        </authorList>
    </citation>
    <scope>NUCLEOTIDE SEQUENCE</scope>
    <source>
        <strain evidence="2">BMAN</strain>
    </source>
</reference>
<dbReference type="OMA" id="HKESFFY"/>
<dbReference type="PRINTS" id="PR01698">
    <property type="entry name" value="CYTOFMRPINTP"/>
</dbReference>
<feature type="coiled-coil region" evidence="1">
    <location>
        <begin position="357"/>
        <end position="384"/>
    </location>
</feature>
<gene>
    <name evidence="2" type="ORF">M0811_12544</name>
</gene>
<accession>A0A9Q0L8U2</accession>
<evidence type="ECO:0000313" key="2">
    <source>
        <dbReference type="EMBL" id="KAJ5068208.1"/>
    </source>
</evidence>
<dbReference type="Proteomes" id="UP001149090">
    <property type="component" value="Unassembled WGS sequence"/>
</dbReference>
<comment type="caution">
    <text evidence="2">The sequence shown here is derived from an EMBL/GenBank/DDBJ whole genome shotgun (WGS) entry which is preliminary data.</text>
</comment>
<dbReference type="AlphaFoldDB" id="A0A9Q0L8U2"/>
<dbReference type="OrthoDB" id="10265867at2759"/>
<keyword evidence="3" id="KW-1185">Reference proteome</keyword>
<evidence type="ECO:0000313" key="3">
    <source>
        <dbReference type="Proteomes" id="UP001149090"/>
    </source>
</evidence>
<dbReference type="EMBL" id="JAPDFW010000119">
    <property type="protein sequence ID" value="KAJ5068208.1"/>
    <property type="molecule type" value="Genomic_DNA"/>
</dbReference>
<dbReference type="InterPro" id="IPR008081">
    <property type="entry name" value="Cytoplasmic_FMR1-int"/>
</dbReference>
<sequence length="1272" mass="148459">MANNQLTTIFDQLDLFPFEDNTPHIESGEPTIYYSTENSLQFFDKNAYKDSPVLEDMIMIEQFQETARLGEELFVKLYAHRSITKTIINAFNEAKFDTQTKSDEVHRKRMDLLKPLFNTARKLIKFRDETTDYICDIVRRMVSSKNRVVFQDIIEALGVLIDNYVLLDLLLNQKPSFANDFSQYKREFSFMHDDDTESANITEEMHLISLFFANKYSLLTHLKTKIQEIEQTASVFEVIINHYLDLFLNQSYILPNEKNRQVRMIATCLILLDDPKNEKKNPFKSKSIPLTKIGKIFKQQPFFLLFGDMSIKIEEYLQQAPHFSTVIWGSLEDKKTIQQYLLTNYLTQERKQHNSYVSEFTQKINSIKTQKANLENLSRDQRKDVVELVLRGIRLISSWTSKILEQAAYKYTHATEDAKCPLGATDYERVVRYNYTTKELSTLVEFIAMVKGLSYFMAKHDYLISTIFRSFIYEEIQDFVQNTLRPSIKKAAKNKKKPQTRDKLLLIRTLFADWADEKIPNDPAVIGKNYKNTFQILSKSAGISKTQLILLRLLAENLLFSLGKKGEVIKCKEISAKAVKAIEEFLHKTLYFQYLVNFSDIVYESSNLSHLWYREFHLELTKTIQFPIEMSLPWILTHHALSMRSSYVAEMMLFPLSLYDDSCDCAVKILKEQFIFEEIQAEVNLCFDQLAFELAESMFLHYKYWSSTILLDKEFRAEIQKLKTASNELNPPKSRYHILAVQRHFSLLGRTINLNKLISQKMNNIIRENINIAIQRFESSNISGIFLLEELLKNIKMTHFLLSQHFELDEFDTIFNEINESISLVSLQGRIVLHCIFEFIADVIPNFVYNSTTQRFTRSPRTYAEKVVRDAPPRIPPVFLFGSKFLNDSYESIADLKSEFFGIPHILSILRIIGEQNLPLIAQECLTNVELKIQNVLAPYVEELLNGISTKTNLPSIDYGIDGCFGYFELPLDPIRKYGPLESEVFQNFRELGNTIILMRLFEQAMTEPHLKTFINSAPFLCLFPDKFSFNDDDDNNNDNSDYSNLINFQNKNSRSISMVTSQLQKILANPEFSQDFIPIRDIENFSQNTESVYKIKSKPLSLFKAVLMHVNKMLDPVRSKWLGNFQPGLINFDRSNEFYRLWSCLQFMFCLAPAEENDENENENENDNDNLFSHQETFGDGFSWAGMTIIYFLNQKELFNSLDFSYHLLYANDILKEKAKSVEQTYFLDNAKYLRDLNNLIFSFLDSYVPLPDPQIQFFEPPTEEELQKIK</sequence>
<dbReference type="Pfam" id="PF05994">
    <property type="entry name" value="FragX_IP"/>
    <property type="match status" value="1"/>
</dbReference>
<keyword evidence="1" id="KW-0175">Coiled coil</keyword>
<dbReference type="PIRSF" id="PIRSF008153">
    <property type="entry name" value="FMR1_interacting"/>
    <property type="match status" value="1"/>
</dbReference>
<evidence type="ECO:0000256" key="1">
    <source>
        <dbReference type="SAM" id="Coils"/>
    </source>
</evidence>
<dbReference type="PANTHER" id="PTHR12195">
    <property type="entry name" value="CYTOPLASMIC FMR1-INTERACTING PROTEIN-RELATED"/>
    <property type="match status" value="1"/>
</dbReference>
<name>A0A9Q0L8U2_ANAIG</name>
<protein>
    <submittedName>
        <fullName evidence="2">Cytoplasmic fmr1-interacting protein-related</fullName>
    </submittedName>
</protein>
<dbReference type="GO" id="GO:0031267">
    <property type="term" value="F:small GTPase binding"/>
    <property type="evidence" value="ECO:0007669"/>
    <property type="project" value="InterPro"/>
</dbReference>
<organism evidence="2 3">
    <name type="scientific">Anaeramoeba ignava</name>
    <name type="common">Anaerobic marine amoeba</name>
    <dbReference type="NCBI Taxonomy" id="1746090"/>
    <lineage>
        <taxon>Eukaryota</taxon>
        <taxon>Metamonada</taxon>
        <taxon>Anaeramoebidae</taxon>
        <taxon>Anaeramoeba</taxon>
    </lineage>
</organism>
<proteinExistence type="predicted"/>
<dbReference type="GO" id="GO:0030833">
    <property type="term" value="P:regulation of actin filament polymerization"/>
    <property type="evidence" value="ECO:0007669"/>
    <property type="project" value="InterPro"/>
</dbReference>